<dbReference type="AlphaFoldDB" id="A0A1I3J5W2"/>
<gene>
    <name evidence="6" type="ORF">SAMN05421753_11068</name>
</gene>
<dbReference type="InterPro" id="IPR011444">
    <property type="entry name" value="DUF1549"/>
</dbReference>
<protein>
    <submittedName>
        <fullName evidence="6">Concanavalin A-like lectin/glucanases superfamily protein</fullName>
    </submittedName>
</protein>
<reference evidence="7" key="1">
    <citation type="submission" date="2016-10" db="EMBL/GenBank/DDBJ databases">
        <authorList>
            <person name="Varghese N."/>
            <person name="Submissions S."/>
        </authorList>
    </citation>
    <scope>NUCLEOTIDE SEQUENCE [LARGE SCALE GENOMIC DNA]</scope>
    <source>
        <strain evidence="7">DSM 26348</strain>
    </source>
</reference>
<dbReference type="PANTHER" id="PTHR35889:SF3">
    <property type="entry name" value="F-BOX DOMAIN-CONTAINING PROTEIN"/>
    <property type="match status" value="1"/>
</dbReference>
<keyword evidence="2" id="KW-1015">Disulfide bond</keyword>
<evidence type="ECO:0000313" key="6">
    <source>
        <dbReference type="EMBL" id="SFI55573.1"/>
    </source>
</evidence>
<organism evidence="6 7">
    <name type="scientific">Planctomicrobium piriforme</name>
    <dbReference type="NCBI Taxonomy" id="1576369"/>
    <lineage>
        <taxon>Bacteria</taxon>
        <taxon>Pseudomonadati</taxon>
        <taxon>Planctomycetota</taxon>
        <taxon>Planctomycetia</taxon>
        <taxon>Planctomycetales</taxon>
        <taxon>Planctomycetaceae</taxon>
        <taxon>Planctomicrobium</taxon>
    </lineage>
</organism>
<keyword evidence="7" id="KW-1185">Reference proteome</keyword>
<dbReference type="OrthoDB" id="289126at2"/>
<accession>A0A1I3J5W2</accession>
<dbReference type="InterPro" id="IPR006558">
    <property type="entry name" value="LamG-like"/>
</dbReference>
<evidence type="ECO:0000259" key="5">
    <source>
        <dbReference type="SMART" id="SM00560"/>
    </source>
</evidence>
<dbReference type="InterPro" id="IPR013320">
    <property type="entry name" value="ConA-like_dom_sf"/>
</dbReference>
<dbReference type="Gene3D" id="2.60.120.200">
    <property type="match status" value="1"/>
</dbReference>
<dbReference type="Proteomes" id="UP000199518">
    <property type="component" value="Unassembled WGS sequence"/>
</dbReference>
<dbReference type="EMBL" id="FOQD01000010">
    <property type="protein sequence ID" value="SFI55573.1"/>
    <property type="molecule type" value="Genomic_DNA"/>
</dbReference>
<dbReference type="PANTHER" id="PTHR35889">
    <property type="entry name" value="CYCLOINULO-OLIGOSACCHARIDE FRUCTANOTRANSFERASE-RELATED"/>
    <property type="match status" value="1"/>
</dbReference>
<proteinExistence type="predicted"/>
<dbReference type="RefSeq" id="WP_092051125.1">
    <property type="nucleotide sequence ID" value="NZ_FOQD01000010.1"/>
</dbReference>
<name>A0A1I3J5W2_9PLAN</name>
<evidence type="ECO:0000256" key="4">
    <source>
        <dbReference type="SAM" id="SignalP"/>
    </source>
</evidence>
<evidence type="ECO:0000313" key="7">
    <source>
        <dbReference type="Proteomes" id="UP000199518"/>
    </source>
</evidence>
<feature type="chain" id="PRO_5011521316" evidence="4">
    <location>
        <begin position="29"/>
        <end position="1133"/>
    </location>
</feature>
<dbReference type="GO" id="GO:0030246">
    <property type="term" value="F:carbohydrate binding"/>
    <property type="evidence" value="ECO:0007669"/>
    <property type="project" value="UniProtKB-KW"/>
</dbReference>
<evidence type="ECO:0000256" key="2">
    <source>
        <dbReference type="ARBA" id="ARBA00023157"/>
    </source>
</evidence>
<evidence type="ECO:0000256" key="1">
    <source>
        <dbReference type="ARBA" id="ARBA00022729"/>
    </source>
</evidence>
<feature type="domain" description="LamG-like jellyroll fold" evidence="5">
    <location>
        <begin position="133"/>
        <end position="286"/>
    </location>
</feature>
<dbReference type="SUPFAM" id="SSF49899">
    <property type="entry name" value="Concanavalin A-like lectins/glucanases"/>
    <property type="match status" value="1"/>
</dbReference>
<dbReference type="Pfam" id="PF13385">
    <property type="entry name" value="Laminin_G_3"/>
    <property type="match status" value="1"/>
</dbReference>
<dbReference type="Pfam" id="PF07583">
    <property type="entry name" value="PSCyt2"/>
    <property type="match status" value="1"/>
</dbReference>
<feature type="signal peptide" evidence="4">
    <location>
        <begin position="1"/>
        <end position="28"/>
    </location>
</feature>
<dbReference type="InterPro" id="IPR022655">
    <property type="entry name" value="DUF1553"/>
</dbReference>
<keyword evidence="6" id="KW-0430">Lectin</keyword>
<dbReference type="SMART" id="SM00560">
    <property type="entry name" value="LamGL"/>
    <property type="match status" value="1"/>
</dbReference>
<feature type="region of interest" description="Disordered" evidence="3">
    <location>
        <begin position="67"/>
        <end position="91"/>
    </location>
</feature>
<keyword evidence="1 4" id="KW-0732">Signal</keyword>
<dbReference type="STRING" id="1576369.SAMN05421753_11068"/>
<sequence length="1133" mass="126240">MTKPSLFLFRTTRLLATVFVLGSICAAAVPGSSPGTAQSTDAYSALVIKDGAAAYWRFSEPQSATVKNEMNPADEPTQAKRHAESASGVEGPGGKEFQLFAAPNPAIEFRSAGQYFRLTDPGAESVFDFDQGQAITLEAWVKPEAIPTGGYAYLIGKGRTQPNSSNQNFALRLTSAKAGVGISFLFRSRGDNGAWHRWTSKDGMTVGDGWHHVAVTYTFGQPKNLKGYIDGVAVKGDWDMGGASANAPVVDDDDAWIGSAMGGSPGNSYRGGLDELAVYRTALSSEQIQKHYQYTPPKFQLDTSKLPADGVIVDLYEDLPDRKTWAFRPPRYVESYQAPGFGFIELPKKYSEKAVQIDRSNPCLLRASGRIVIPAGEQRLLIRSRNSARLYLDDELIAETSFHDLGGDNGPVFPIDRSLAPNIHPLHRGDKEKVVTIEGDGQPHVIVFETIIGGSGRRPELGETGAYIARPNEDFRLLGSTREFLLTDAGWEEFVTAQQQFLDEFDLQRRTIAGVLEGEYWKKRHAWAKQVIDGQAATAIPQVSGQWSGKNWIDNFIGHKLEAAGMQPAPLTDDASFLRRVTLDITGRMPTRAEIERFQNDPADARRSLAIDRLLTSREWADHWVGYWQDVLAENPNIINPTLNNTGPFRYWIEESFRDNKPFDRFVTELVMMEGSTYFGGPGGFQMASENDAPLAAKSHIIAEAFLGVEMKCARCHDAPFHDIAQRDLFALSAMLNRDKVKLPVTSTVPGGSNSLLIEITLFPGDTIEPVWPFTELSDEAKLTEMLRDPKDSREKLALLLTSPYNNRFAPVIVNRLWQRYLGYGFVEPVDDWEHANPSHPELLEALSRELVANNYDLKHLARLIFNSAAYQRESTSRDAAQPDAAYLFAAPLKRRLSAEQLVDSLFLVSGKPFDADVMCIDIDTSRELKQSLNLGTPRRAWQFASLSNERDRPSLSLPFAQPFITTLETFGWRSSRQDPITVRETAPNPLQPAEVSNGLLARRACTLSDDSAFTVLAMQDQSVEQLIDNVYRQVLTRTPSATERQLFVELLTPGYETRRIPGAVPKPRERLPRNQVAWTNHLDPEASNIKLRLEDEVRQGDPPTVLLNADWRERLEDAVWTLVNSPEFMFVP</sequence>
<evidence type="ECO:0000256" key="3">
    <source>
        <dbReference type="SAM" id="MobiDB-lite"/>
    </source>
</evidence>
<dbReference type="Pfam" id="PF07587">
    <property type="entry name" value="PSD1"/>
    <property type="match status" value="1"/>
</dbReference>